<feature type="region of interest" description="Disordered" evidence="1">
    <location>
        <begin position="135"/>
        <end position="165"/>
    </location>
</feature>
<proteinExistence type="predicted"/>
<reference evidence="2" key="1">
    <citation type="submission" date="2023-03" db="EMBL/GenBank/DDBJ databases">
        <title>Massive genome expansion in bonnet fungi (Mycena s.s.) driven by repeated elements and novel gene families across ecological guilds.</title>
        <authorList>
            <consortium name="Lawrence Berkeley National Laboratory"/>
            <person name="Harder C.B."/>
            <person name="Miyauchi S."/>
            <person name="Viragh M."/>
            <person name="Kuo A."/>
            <person name="Thoen E."/>
            <person name="Andreopoulos B."/>
            <person name="Lu D."/>
            <person name="Skrede I."/>
            <person name="Drula E."/>
            <person name="Henrissat B."/>
            <person name="Morin E."/>
            <person name="Kohler A."/>
            <person name="Barry K."/>
            <person name="LaButti K."/>
            <person name="Morin E."/>
            <person name="Salamov A."/>
            <person name="Lipzen A."/>
            <person name="Mereny Z."/>
            <person name="Hegedus B."/>
            <person name="Baldrian P."/>
            <person name="Stursova M."/>
            <person name="Weitz H."/>
            <person name="Taylor A."/>
            <person name="Grigoriev I.V."/>
            <person name="Nagy L.G."/>
            <person name="Martin F."/>
            <person name="Kauserud H."/>
        </authorList>
    </citation>
    <scope>NUCLEOTIDE SEQUENCE</scope>
    <source>
        <strain evidence="2">CBHHK182m</strain>
    </source>
</reference>
<evidence type="ECO:0000313" key="3">
    <source>
        <dbReference type="Proteomes" id="UP001215598"/>
    </source>
</evidence>
<dbReference type="AlphaFoldDB" id="A0AAD7IE76"/>
<feature type="compositionally biased region" description="Basic and acidic residues" evidence="1">
    <location>
        <begin position="1"/>
        <end position="26"/>
    </location>
</feature>
<name>A0AAD7IE76_9AGAR</name>
<evidence type="ECO:0000313" key="2">
    <source>
        <dbReference type="EMBL" id="KAJ7741111.1"/>
    </source>
</evidence>
<sequence length="213" mass="23462">MDRRHTKDRGDSDELGPRSPSRDNPSRRCPFGCSLPAASRSPLRRPHSSAESAHPLPLAVLLHRACGSIQDDGSLVLGPPLAGRVRPLLDVRTSHPRPLTPIREFMPGRVALSSRSVVAFTSLLAFDVRAHARTAPHAHTAPIRGPTPTTHHARRPHGSQALTPTMQRPHGIKIYTAAVTIMCTSYQVRGKNIRNKKKKKSAGWMQMRMRRGS</sequence>
<dbReference type="Proteomes" id="UP001215598">
    <property type="component" value="Unassembled WGS sequence"/>
</dbReference>
<organism evidence="2 3">
    <name type="scientific">Mycena metata</name>
    <dbReference type="NCBI Taxonomy" id="1033252"/>
    <lineage>
        <taxon>Eukaryota</taxon>
        <taxon>Fungi</taxon>
        <taxon>Dikarya</taxon>
        <taxon>Basidiomycota</taxon>
        <taxon>Agaricomycotina</taxon>
        <taxon>Agaricomycetes</taxon>
        <taxon>Agaricomycetidae</taxon>
        <taxon>Agaricales</taxon>
        <taxon>Marasmiineae</taxon>
        <taxon>Mycenaceae</taxon>
        <taxon>Mycena</taxon>
    </lineage>
</organism>
<keyword evidence="3" id="KW-1185">Reference proteome</keyword>
<accession>A0AAD7IE76</accession>
<dbReference type="EMBL" id="JARKIB010000100">
    <property type="protein sequence ID" value="KAJ7741111.1"/>
    <property type="molecule type" value="Genomic_DNA"/>
</dbReference>
<evidence type="ECO:0000256" key="1">
    <source>
        <dbReference type="SAM" id="MobiDB-lite"/>
    </source>
</evidence>
<feature type="region of interest" description="Disordered" evidence="1">
    <location>
        <begin position="1"/>
        <end position="50"/>
    </location>
</feature>
<comment type="caution">
    <text evidence="2">The sequence shown here is derived from an EMBL/GenBank/DDBJ whole genome shotgun (WGS) entry which is preliminary data.</text>
</comment>
<gene>
    <name evidence="2" type="ORF">B0H16DRAFT_1464654</name>
</gene>
<protein>
    <submittedName>
        <fullName evidence="2">Uncharacterized protein</fullName>
    </submittedName>
</protein>